<dbReference type="EMBL" id="BARU01041623">
    <property type="protein sequence ID" value="GAH76957.1"/>
    <property type="molecule type" value="Genomic_DNA"/>
</dbReference>
<evidence type="ECO:0000313" key="1">
    <source>
        <dbReference type="EMBL" id="GAH76957.1"/>
    </source>
</evidence>
<proteinExistence type="predicted"/>
<accession>X1I5L1</accession>
<reference evidence="1" key="1">
    <citation type="journal article" date="2014" name="Front. Microbiol.">
        <title>High frequency of phylogenetically diverse reductive dehalogenase-homologous genes in deep subseafloor sedimentary metagenomes.</title>
        <authorList>
            <person name="Kawai M."/>
            <person name="Futagami T."/>
            <person name="Toyoda A."/>
            <person name="Takaki Y."/>
            <person name="Nishi S."/>
            <person name="Hori S."/>
            <person name="Arai W."/>
            <person name="Tsubouchi T."/>
            <person name="Morono Y."/>
            <person name="Uchiyama I."/>
            <person name="Ito T."/>
            <person name="Fujiyama A."/>
            <person name="Inagaki F."/>
            <person name="Takami H."/>
        </authorList>
    </citation>
    <scope>NUCLEOTIDE SEQUENCE</scope>
    <source>
        <strain evidence="1">Expedition CK06-06</strain>
    </source>
</reference>
<comment type="caution">
    <text evidence="1">The sequence shown here is derived from an EMBL/GenBank/DDBJ whole genome shotgun (WGS) entry which is preliminary data.</text>
</comment>
<feature type="non-terminal residue" evidence="1">
    <location>
        <position position="57"/>
    </location>
</feature>
<name>X1I5L1_9ZZZZ</name>
<dbReference type="AlphaFoldDB" id="X1I5L1"/>
<sequence length="57" mass="6659">METYITYNWNKPILENNQIKVDIFTGSYYRGNEFESSELEVTFLGGNLIHVKGDALW</sequence>
<protein>
    <submittedName>
        <fullName evidence="1">Uncharacterized protein</fullName>
    </submittedName>
</protein>
<organism evidence="1">
    <name type="scientific">marine sediment metagenome</name>
    <dbReference type="NCBI Taxonomy" id="412755"/>
    <lineage>
        <taxon>unclassified sequences</taxon>
        <taxon>metagenomes</taxon>
        <taxon>ecological metagenomes</taxon>
    </lineage>
</organism>
<gene>
    <name evidence="1" type="ORF">S03H2_64133</name>
</gene>